<feature type="region of interest" description="Disordered" evidence="1">
    <location>
        <begin position="199"/>
        <end position="228"/>
    </location>
</feature>
<feature type="compositionally biased region" description="Basic and acidic residues" evidence="1">
    <location>
        <begin position="217"/>
        <end position="228"/>
    </location>
</feature>
<reference evidence="2" key="1">
    <citation type="submission" date="2020-07" db="EMBL/GenBank/DDBJ databases">
        <authorList>
            <person name="Lin J."/>
        </authorList>
    </citation>
    <scope>NUCLEOTIDE SEQUENCE</scope>
</reference>
<name>A0A6V7NNX0_ANACO</name>
<evidence type="ECO:0000313" key="2">
    <source>
        <dbReference type="EMBL" id="CAD1820320.1"/>
    </source>
</evidence>
<accession>A0A6V7NNX0</accession>
<dbReference type="EMBL" id="LR862140">
    <property type="protein sequence ID" value="CAD1820320.1"/>
    <property type="molecule type" value="Genomic_DNA"/>
</dbReference>
<dbReference type="AlphaFoldDB" id="A0A6V7NNX0"/>
<feature type="region of interest" description="Disordered" evidence="1">
    <location>
        <begin position="36"/>
        <end position="70"/>
    </location>
</feature>
<sequence length="451" mass="50595">MAEVKLTEAKLKGKLTEVKLAEAKLKGKLTEVKFDLWRKRKPTESSQKGRRRRRAKTEDSEGDAHSEGHKARSCMDRLPFNVYRATRARPSYLSAFVPLSEDFSTRQNRRRNAILVDVVPPANLGHFPQDTIAHGLANRFGAYPSDFLVSRYRERDFVVFLPEWVTVESLIRRELISLDIPENVEITFGDISISCTARKVGPKRRRGPGNPPPPIVRTDHHDPDEGSHEVERRIFADAQGAEPPSAVAKPWSELIGLRSAEPPPAAAQPWLDEPRSTEIKAGESRSRQPGQRRSRRKVTVDSILANVVLVDRAPAKLYPSTPRRPPPVGKAPSAETWTRSLGRWRPRGMGLGRRQPRRRSSGRCRPDQRRSGCQRFARSPRNRLEPSFFVKLVQKGCKSSGLTGCNNPISVDSDHFAPPQVPPYLPLQILQKALSSTGTRAHTQEIGSKIG</sequence>
<protein>
    <submittedName>
        <fullName evidence="2">Uncharacterized protein</fullName>
    </submittedName>
</protein>
<feature type="region of interest" description="Disordered" evidence="1">
    <location>
        <begin position="262"/>
        <end position="298"/>
    </location>
</feature>
<gene>
    <name evidence="2" type="ORF">CB5_LOCUS3531</name>
</gene>
<proteinExistence type="predicted"/>
<organism evidence="2">
    <name type="scientific">Ananas comosus var. bracteatus</name>
    <name type="common">red pineapple</name>
    <dbReference type="NCBI Taxonomy" id="296719"/>
    <lineage>
        <taxon>Eukaryota</taxon>
        <taxon>Viridiplantae</taxon>
        <taxon>Streptophyta</taxon>
        <taxon>Embryophyta</taxon>
        <taxon>Tracheophyta</taxon>
        <taxon>Spermatophyta</taxon>
        <taxon>Magnoliopsida</taxon>
        <taxon>Liliopsida</taxon>
        <taxon>Poales</taxon>
        <taxon>Bromeliaceae</taxon>
        <taxon>Bromelioideae</taxon>
        <taxon>Ananas</taxon>
    </lineage>
</organism>
<feature type="compositionally biased region" description="Basic and acidic residues" evidence="1">
    <location>
        <begin position="272"/>
        <end position="286"/>
    </location>
</feature>
<feature type="compositionally biased region" description="Basic and acidic residues" evidence="1">
    <location>
        <begin position="56"/>
        <end position="70"/>
    </location>
</feature>
<feature type="region of interest" description="Disordered" evidence="1">
    <location>
        <begin position="317"/>
        <end position="378"/>
    </location>
</feature>
<evidence type="ECO:0000256" key="1">
    <source>
        <dbReference type="SAM" id="MobiDB-lite"/>
    </source>
</evidence>